<sequence length="248" mass="26207">MEVQSDIAKIASLGYTTIRSYSTDCGVFDNVVPACQKHGLKVIYGIFLDASKGPNSAGANEQLQDIIDNAPKDSMAMLIVGNEAIFAHGVQAGDLAAYIKVCKQKLLDAGFPSDIPVTTAEPVGTWEEYGAALCDVIDVFAAQVHPFFDGGITAGQAGDFALKQIEQAAKVCPEAAARGKYISEIGWPKYGEANGAAVPGVSQQKEAIESIISAVGEFACIFSFQDDEWKEPGAFGVERSFGCADILP</sequence>
<dbReference type="RefSeq" id="XP_033688252.1">
    <property type="nucleotide sequence ID" value="XM_033820735.1"/>
</dbReference>
<dbReference type="InterPro" id="IPR017853">
    <property type="entry name" value="GH"/>
</dbReference>
<dbReference type="GO" id="GO:0042973">
    <property type="term" value="F:glucan endo-1,3-beta-D-glucosidase activity"/>
    <property type="evidence" value="ECO:0007669"/>
    <property type="project" value="TreeGrafter"/>
</dbReference>
<dbReference type="GO" id="GO:0009277">
    <property type="term" value="C:fungal-type cell wall"/>
    <property type="evidence" value="ECO:0007669"/>
    <property type="project" value="TreeGrafter"/>
</dbReference>
<comment type="similarity">
    <text evidence="2">Belongs to the glycosyl hydrolase 17 family.</text>
</comment>
<evidence type="ECO:0000256" key="2">
    <source>
        <dbReference type="ARBA" id="ARBA00008773"/>
    </source>
</evidence>
<proteinExistence type="inferred from homology"/>
<evidence type="ECO:0000256" key="11">
    <source>
        <dbReference type="ARBA" id="ARBA00041516"/>
    </source>
</evidence>
<evidence type="ECO:0000256" key="6">
    <source>
        <dbReference type="ARBA" id="ARBA00022801"/>
    </source>
</evidence>
<evidence type="ECO:0000256" key="8">
    <source>
        <dbReference type="ARBA" id="ARBA00024983"/>
    </source>
</evidence>
<dbReference type="EMBL" id="ML987191">
    <property type="protein sequence ID" value="KAF2253248.1"/>
    <property type="molecule type" value="Genomic_DNA"/>
</dbReference>
<keyword evidence="4" id="KW-0964">Secreted</keyword>
<dbReference type="GO" id="GO:0005576">
    <property type="term" value="C:extracellular region"/>
    <property type="evidence" value="ECO:0007669"/>
    <property type="project" value="TreeGrafter"/>
</dbReference>
<keyword evidence="5" id="KW-0732">Signal</keyword>
<dbReference type="OrthoDB" id="4082933at2759"/>
<dbReference type="PANTHER" id="PTHR16631:SF24">
    <property type="entry name" value="FAMILY 17 GLUCOSIDASE SCW11-RELATED"/>
    <property type="match status" value="1"/>
</dbReference>
<evidence type="ECO:0000256" key="9">
    <source>
        <dbReference type="ARBA" id="ARBA00039284"/>
    </source>
</evidence>
<evidence type="ECO:0000256" key="7">
    <source>
        <dbReference type="ARBA" id="ARBA00023295"/>
    </source>
</evidence>
<evidence type="ECO:0000256" key="5">
    <source>
        <dbReference type="ARBA" id="ARBA00022729"/>
    </source>
</evidence>
<evidence type="ECO:0000256" key="10">
    <source>
        <dbReference type="ARBA" id="ARBA00041495"/>
    </source>
</evidence>
<evidence type="ECO:0000256" key="3">
    <source>
        <dbReference type="ARBA" id="ARBA00022512"/>
    </source>
</evidence>
<keyword evidence="6 13" id="KW-0378">Hydrolase</keyword>
<reference evidence="13" key="1">
    <citation type="journal article" date="2020" name="Stud. Mycol.">
        <title>101 Dothideomycetes genomes: a test case for predicting lifestyles and emergence of pathogens.</title>
        <authorList>
            <person name="Haridas S."/>
            <person name="Albert R."/>
            <person name="Binder M."/>
            <person name="Bloem J."/>
            <person name="Labutti K."/>
            <person name="Salamov A."/>
            <person name="Andreopoulos B."/>
            <person name="Baker S."/>
            <person name="Barry K."/>
            <person name="Bills G."/>
            <person name="Bluhm B."/>
            <person name="Cannon C."/>
            <person name="Castanera R."/>
            <person name="Culley D."/>
            <person name="Daum C."/>
            <person name="Ezra D."/>
            <person name="Gonzalez J."/>
            <person name="Henrissat B."/>
            <person name="Kuo A."/>
            <person name="Liang C."/>
            <person name="Lipzen A."/>
            <person name="Lutzoni F."/>
            <person name="Magnuson J."/>
            <person name="Mondo S."/>
            <person name="Nolan M."/>
            <person name="Ohm R."/>
            <person name="Pangilinan J."/>
            <person name="Park H.-J."/>
            <person name="Ramirez L."/>
            <person name="Alfaro M."/>
            <person name="Sun H."/>
            <person name="Tritt A."/>
            <person name="Yoshinaga Y."/>
            <person name="Zwiers L.-H."/>
            <person name="Turgeon B."/>
            <person name="Goodwin S."/>
            <person name="Spatafora J."/>
            <person name="Crous P."/>
            <person name="Grigoriev I."/>
        </authorList>
    </citation>
    <scope>NUCLEOTIDE SEQUENCE</scope>
    <source>
        <strain evidence="13">CBS 122368</strain>
    </source>
</reference>
<evidence type="ECO:0000256" key="4">
    <source>
        <dbReference type="ARBA" id="ARBA00022525"/>
    </source>
</evidence>
<dbReference type="SUPFAM" id="SSF51445">
    <property type="entry name" value="(Trans)glycosidases"/>
    <property type="match status" value="1"/>
</dbReference>
<dbReference type="GO" id="GO:0009986">
    <property type="term" value="C:cell surface"/>
    <property type="evidence" value="ECO:0007669"/>
    <property type="project" value="TreeGrafter"/>
</dbReference>
<comment type="function">
    <text evidence="8">Beta-glucosidases are one of a number of cellulolytic enzymes involved in the degradation of cellulosic biomass. Catalyzes the last step releasing glucose from the inhibitory cellobiose.</text>
</comment>
<dbReference type="Gene3D" id="3.20.20.80">
    <property type="entry name" value="Glycosidases"/>
    <property type="match status" value="1"/>
</dbReference>
<evidence type="ECO:0000256" key="12">
    <source>
        <dbReference type="ARBA" id="ARBA00042762"/>
    </source>
</evidence>
<dbReference type="InterPro" id="IPR050732">
    <property type="entry name" value="Beta-glucan_modifiers"/>
</dbReference>
<dbReference type="GO" id="GO:0071555">
    <property type="term" value="P:cell wall organization"/>
    <property type="evidence" value="ECO:0007669"/>
    <property type="project" value="TreeGrafter"/>
</dbReference>
<organism evidence="13 14">
    <name type="scientific">Trematosphaeria pertusa</name>
    <dbReference type="NCBI Taxonomy" id="390896"/>
    <lineage>
        <taxon>Eukaryota</taxon>
        <taxon>Fungi</taxon>
        <taxon>Dikarya</taxon>
        <taxon>Ascomycota</taxon>
        <taxon>Pezizomycotina</taxon>
        <taxon>Dothideomycetes</taxon>
        <taxon>Pleosporomycetidae</taxon>
        <taxon>Pleosporales</taxon>
        <taxon>Massarineae</taxon>
        <taxon>Trematosphaeriaceae</taxon>
        <taxon>Trematosphaeria</taxon>
    </lineage>
</organism>
<accession>A0A6A6IT09</accession>
<keyword evidence="3" id="KW-0134">Cell wall</keyword>
<dbReference type="GeneID" id="54574065"/>
<dbReference type="PANTHER" id="PTHR16631">
    <property type="entry name" value="GLUCAN 1,3-BETA-GLUCOSIDASE"/>
    <property type="match status" value="1"/>
</dbReference>
<gene>
    <name evidence="13" type="ORF">BU26DRAFT_218915</name>
</gene>
<dbReference type="Proteomes" id="UP000800094">
    <property type="component" value="Unassembled WGS sequence"/>
</dbReference>
<name>A0A6A6IT09_9PLEO</name>
<dbReference type="AlphaFoldDB" id="A0A6A6IT09"/>
<evidence type="ECO:0000256" key="1">
    <source>
        <dbReference type="ARBA" id="ARBA00004191"/>
    </source>
</evidence>
<evidence type="ECO:0000313" key="14">
    <source>
        <dbReference type="Proteomes" id="UP000800094"/>
    </source>
</evidence>
<evidence type="ECO:0000313" key="13">
    <source>
        <dbReference type="EMBL" id="KAF2253248.1"/>
    </source>
</evidence>
<protein>
    <recommendedName>
        <fullName evidence="9">Probable beta-glucosidase btgE</fullName>
    </recommendedName>
    <alternativeName>
        <fullName evidence="10">Beta-D-glucoside glucohydrolase btgE</fullName>
    </alternativeName>
    <alternativeName>
        <fullName evidence="12">Cellobiase btgE</fullName>
    </alternativeName>
    <alternativeName>
        <fullName evidence="11">Gentiobiase btgE</fullName>
    </alternativeName>
</protein>
<comment type="subcellular location">
    <subcellularLocation>
        <location evidence="1">Secreted</location>
        <location evidence="1">Cell wall</location>
    </subcellularLocation>
</comment>
<keyword evidence="7" id="KW-0326">Glycosidase</keyword>
<keyword evidence="14" id="KW-1185">Reference proteome</keyword>